<sequence length="105" mass="11894">MQAPEPPPRSAPTRPYEGAGEETPRNRNTKRNGGLELIKLGETAGLCTNLGPRPRVACRGKKEERFPVSQRNSARISHRIRCCSLVWGRRREELVTDTKWQGEEI</sequence>
<protein>
    <submittedName>
        <fullName evidence="2">Uncharacterized protein</fullName>
    </submittedName>
</protein>
<dbReference type="Gramene" id="PUZ69567">
    <property type="protein sequence ID" value="PUZ69567"/>
    <property type="gene ID" value="GQ55_2G120300"/>
</dbReference>
<accession>A0A2T7EP16</accession>
<evidence type="ECO:0000256" key="1">
    <source>
        <dbReference type="SAM" id="MobiDB-lite"/>
    </source>
</evidence>
<evidence type="ECO:0000313" key="2">
    <source>
        <dbReference type="EMBL" id="PUZ69567.1"/>
    </source>
</evidence>
<dbReference type="EMBL" id="CM009750">
    <property type="protein sequence ID" value="PUZ69567.1"/>
    <property type="molecule type" value="Genomic_DNA"/>
</dbReference>
<proteinExistence type="predicted"/>
<gene>
    <name evidence="2" type="ORF">GQ55_2G120300</name>
</gene>
<organism evidence="2 3">
    <name type="scientific">Panicum hallii var. hallii</name>
    <dbReference type="NCBI Taxonomy" id="1504633"/>
    <lineage>
        <taxon>Eukaryota</taxon>
        <taxon>Viridiplantae</taxon>
        <taxon>Streptophyta</taxon>
        <taxon>Embryophyta</taxon>
        <taxon>Tracheophyta</taxon>
        <taxon>Spermatophyta</taxon>
        <taxon>Magnoliopsida</taxon>
        <taxon>Liliopsida</taxon>
        <taxon>Poales</taxon>
        <taxon>Poaceae</taxon>
        <taxon>PACMAD clade</taxon>
        <taxon>Panicoideae</taxon>
        <taxon>Panicodae</taxon>
        <taxon>Paniceae</taxon>
        <taxon>Panicinae</taxon>
        <taxon>Panicum</taxon>
        <taxon>Panicum sect. Panicum</taxon>
    </lineage>
</organism>
<dbReference type="Proteomes" id="UP000244336">
    <property type="component" value="Chromosome 2"/>
</dbReference>
<feature type="region of interest" description="Disordered" evidence="1">
    <location>
        <begin position="1"/>
        <end position="33"/>
    </location>
</feature>
<reference evidence="2 3" key="1">
    <citation type="submission" date="2018-04" db="EMBL/GenBank/DDBJ databases">
        <title>WGS assembly of Panicum hallii var. hallii HAL2.</title>
        <authorList>
            <person name="Lovell J."/>
            <person name="Jenkins J."/>
            <person name="Lowry D."/>
            <person name="Mamidi S."/>
            <person name="Sreedasyam A."/>
            <person name="Weng X."/>
            <person name="Barry K."/>
            <person name="Bonette J."/>
            <person name="Campitelli B."/>
            <person name="Daum C."/>
            <person name="Gordon S."/>
            <person name="Gould B."/>
            <person name="Lipzen A."/>
            <person name="MacQueen A."/>
            <person name="Palacio-Mejia J."/>
            <person name="Plott C."/>
            <person name="Shakirov E."/>
            <person name="Shu S."/>
            <person name="Yoshinaga Y."/>
            <person name="Zane M."/>
            <person name="Rokhsar D."/>
            <person name="Grimwood J."/>
            <person name="Schmutz J."/>
            <person name="Juenger T."/>
        </authorList>
    </citation>
    <scope>NUCLEOTIDE SEQUENCE [LARGE SCALE GENOMIC DNA]</scope>
    <source>
        <strain evidence="3">cv. HAL2</strain>
    </source>
</reference>
<name>A0A2T7EP16_9POAL</name>
<evidence type="ECO:0000313" key="3">
    <source>
        <dbReference type="Proteomes" id="UP000244336"/>
    </source>
</evidence>
<feature type="compositionally biased region" description="Pro residues" evidence="1">
    <location>
        <begin position="1"/>
        <end position="10"/>
    </location>
</feature>
<keyword evidence="3" id="KW-1185">Reference proteome</keyword>
<dbReference type="AlphaFoldDB" id="A0A2T7EP16"/>